<dbReference type="InterPro" id="IPR001638">
    <property type="entry name" value="Solute-binding_3/MltF_N"/>
</dbReference>
<keyword evidence="7" id="KW-1185">Reference proteome</keyword>
<feature type="domain" description="Solute-binding protein family 3/N-terminal" evidence="5">
    <location>
        <begin position="58"/>
        <end position="280"/>
    </location>
</feature>
<organism evidence="6 7">
    <name type="scientific">Candidatus Acidiferrum panamense</name>
    <dbReference type="NCBI Taxonomy" id="2741543"/>
    <lineage>
        <taxon>Bacteria</taxon>
        <taxon>Pseudomonadati</taxon>
        <taxon>Acidobacteriota</taxon>
        <taxon>Terriglobia</taxon>
        <taxon>Candidatus Acidiferrales</taxon>
        <taxon>Candidatus Acidiferrum</taxon>
    </lineage>
</organism>
<evidence type="ECO:0000313" key="6">
    <source>
        <dbReference type="EMBL" id="MBA0086070.1"/>
    </source>
</evidence>
<dbReference type="Pfam" id="PF00497">
    <property type="entry name" value="SBP_bac_3"/>
    <property type="match status" value="1"/>
</dbReference>
<comment type="subcellular location">
    <subcellularLocation>
        <location evidence="1">Cell envelope</location>
    </subcellularLocation>
</comment>
<dbReference type="GO" id="GO:0030313">
    <property type="term" value="C:cell envelope"/>
    <property type="evidence" value="ECO:0007669"/>
    <property type="project" value="UniProtKB-SubCell"/>
</dbReference>
<reference evidence="6" key="1">
    <citation type="submission" date="2020-06" db="EMBL/GenBank/DDBJ databases">
        <title>Legume-microbial interactions unlock mineral nutrients during tropical forest succession.</title>
        <authorList>
            <person name="Epihov D.Z."/>
        </authorList>
    </citation>
    <scope>NUCLEOTIDE SEQUENCE [LARGE SCALE GENOMIC DNA]</scope>
    <source>
        <strain evidence="6">Pan2503</strain>
    </source>
</reference>
<evidence type="ECO:0000313" key="7">
    <source>
        <dbReference type="Proteomes" id="UP000567293"/>
    </source>
</evidence>
<dbReference type="AlphaFoldDB" id="A0A7V8SXA2"/>
<evidence type="ECO:0000256" key="4">
    <source>
        <dbReference type="RuleBase" id="RU003744"/>
    </source>
</evidence>
<dbReference type="EMBL" id="JACDQQ010001342">
    <property type="protein sequence ID" value="MBA0086070.1"/>
    <property type="molecule type" value="Genomic_DNA"/>
</dbReference>
<name>A0A7V8SXA2_9BACT</name>
<evidence type="ECO:0000256" key="3">
    <source>
        <dbReference type="ARBA" id="ARBA00022729"/>
    </source>
</evidence>
<dbReference type="PROSITE" id="PS01039">
    <property type="entry name" value="SBP_BACTERIAL_3"/>
    <property type="match status" value="1"/>
</dbReference>
<dbReference type="PANTHER" id="PTHR35936">
    <property type="entry name" value="MEMBRANE-BOUND LYTIC MUREIN TRANSGLYCOSYLASE F"/>
    <property type="match status" value="1"/>
</dbReference>
<dbReference type="SMART" id="SM00062">
    <property type="entry name" value="PBPb"/>
    <property type="match status" value="1"/>
</dbReference>
<protein>
    <submittedName>
        <fullName evidence="6">Transporter substrate-binding domain-containing protein</fullName>
    </submittedName>
</protein>
<evidence type="ECO:0000256" key="1">
    <source>
        <dbReference type="ARBA" id="ARBA00004196"/>
    </source>
</evidence>
<comment type="similarity">
    <text evidence="2 4">Belongs to the bacterial solute-binding protein 3 family.</text>
</comment>
<dbReference type="Proteomes" id="UP000567293">
    <property type="component" value="Unassembled WGS sequence"/>
</dbReference>
<evidence type="ECO:0000256" key="2">
    <source>
        <dbReference type="ARBA" id="ARBA00010333"/>
    </source>
</evidence>
<proteinExistence type="inferred from homology"/>
<gene>
    <name evidence="6" type="ORF">HRJ53_13810</name>
</gene>
<keyword evidence="3" id="KW-0732">Signal</keyword>
<dbReference type="InterPro" id="IPR018313">
    <property type="entry name" value="SBP_3_CS"/>
</dbReference>
<comment type="caution">
    <text evidence="6">The sequence shown here is derived from an EMBL/GenBank/DDBJ whole genome shotgun (WGS) entry which is preliminary data.</text>
</comment>
<evidence type="ECO:0000259" key="5">
    <source>
        <dbReference type="SMART" id="SM00062"/>
    </source>
</evidence>
<dbReference type="Gene3D" id="3.40.190.10">
    <property type="entry name" value="Periplasmic binding protein-like II"/>
    <property type="match status" value="2"/>
</dbReference>
<dbReference type="PANTHER" id="PTHR35936:SF17">
    <property type="entry name" value="ARGININE-BINDING EXTRACELLULAR PROTEIN ARTP"/>
    <property type="match status" value="1"/>
</dbReference>
<sequence>MSYGVGIMLGPQARKERVMRRLLRCGLALVLVMAALPTGDRTAHAADSILTEILRRGTVRIAIAVATRPLRFEDENGNLQGYEIDIANRLAKDLGVTIDWIKTNAAGRVAMLQTKKADITISSFTPNLERLKTIGFTDPYATAVLSLLSRTDRKDLGSVADFNRPEVKFAIPRGSTVAKAIATYLPKATVVEVAGFADMIAALDAGQADAMLIPEAMVNWTAKNSGGKYHNAGALGPPEDDAIGLPQGDFVWWLWLNRFVREINEDGTNYTLRIKWFGDAPMPAFIKPPPKSG</sequence>
<dbReference type="SUPFAM" id="SSF53850">
    <property type="entry name" value="Periplasmic binding protein-like II"/>
    <property type="match status" value="1"/>
</dbReference>
<accession>A0A7V8SXA2</accession>